<evidence type="ECO:0000259" key="5">
    <source>
        <dbReference type="Pfam" id="PF00089"/>
    </source>
</evidence>
<dbReference type="Gene3D" id="2.40.10.10">
    <property type="entry name" value="Trypsin-like serine proteases"/>
    <property type="match status" value="2"/>
</dbReference>
<keyword evidence="4" id="KW-1015">Disulfide bond</keyword>
<dbReference type="InterPro" id="IPR001254">
    <property type="entry name" value="Trypsin_dom"/>
</dbReference>
<dbReference type="InterPro" id="IPR009003">
    <property type="entry name" value="Peptidase_S1_PA"/>
</dbReference>
<feature type="domain" description="Peptidase S1" evidence="5">
    <location>
        <begin position="297"/>
        <end position="452"/>
    </location>
</feature>
<reference evidence="6" key="2">
    <citation type="submission" date="2020-05" db="UniProtKB">
        <authorList>
            <consortium name="EnsemblMetazoa"/>
        </authorList>
    </citation>
    <scope>IDENTIFICATION</scope>
    <source>
        <strain evidence="6">IAEA</strain>
    </source>
</reference>
<dbReference type="STRING" id="37001.A0A1A9WY87"/>
<accession>A0A1A9WY87</accession>
<keyword evidence="3" id="KW-0720">Serine protease</keyword>
<reference evidence="7" key="1">
    <citation type="submission" date="2014-03" db="EMBL/GenBank/DDBJ databases">
        <authorList>
            <person name="Aksoy S."/>
            <person name="Warren W."/>
            <person name="Wilson R.K."/>
        </authorList>
    </citation>
    <scope>NUCLEOTIDE SEQUENCE [LARGE SCALE GENOMIC DNA]</scope>
    <source>
        <strain evidence="7">IAEA</strain>
    </source>
</reference>
<dbReference type="SUPFAM" id="SSF50494">
    <property type="entry name" value="Trypsin-like serine proteases"/>
    <property type="match status" value="2"/>
</dbReference>
<organism evidence="6 7">
    <name type="scientific">Glossina brevipalpis</name>
    <dbReference type="NCBI Taxonomy" id="37001"/>
    <lineage>
        <taxon>Eukaryota</taxon>
        <taxon>Metazoa</taxon>
        <taxon>Ecdysozoa</taxon>
        <taxon>Arthropoda</taxon>
        <taxon>Hexapoda</taxon>
        <taxon>Insecta</taxon>
        <taxon>Pterygota</taxon>
        <taxon>Neoptera</taxon>
        <taxon>Endopterygota</taxon>
        <taxon>Diptera</taxon>
        <taxon>Brachycera</taxon>
        <taxon>Muscomorpha</taxon>
        <taxon>Hippoboscoidea</taxon>
        <taxon>Glossinidae</taxon>
        <taxon>Glossina</taxon>
    </lineage>
</organism>
<dbReference type="AlphaFoldDB" id="A0A1A9WY87"/>
<dbReference type="GO" id="GO:0004252">
    <property type="term" value="F:serine-type endopeptidase activity"/>
    <property type="evidence" value="ECO:0007669"/>
    <property type="project" value="InterPro"/>
</dbReference>
<protein>
    <recommendedName>
        <fullName evidence="5">Peptidase S1 domain-containing protein</fullName>
    </recommendedName>
</protein>
<evidence type="ECO:0000313" key="6">
    <source>
        <dbReference type="EnsemblMetazoa" id="GBRI037009-PA"/>
    </source>
</evidence>
<keyword evidence="1" id="KW-0645">Protease</keyword>
<evidence type="ECO:0000256" key="4">
    <source>
        <dbReference type="ARBA" id="ARBA00023157"/>
    </source>
</evidence>
<dbReference type="InterPro" id="IPR050430">
    <property type="entry name" value="Peptidase_S1"/>
</dbReference>
<evidence type="ECO:0000256" key="3">
    <source>
        <dbReference type="ARBA" id="ARBA00022825"/>
    </source>
</evidence>
<sequence length="490" mass="55071">MCLTNLEKGNGVVKVTWDEYSGIGFILSERIILVHYAPDLSKAFTYDKLKRIKKVGKIYYGSPADGDYRNSFNQIKWRKAINFFNGGDKSVNHQPQIALIKLNRKIDMKSRSNQVIPLSIADYRINHQCVVISLRKDVKNRFVENSVILVSYDECKKKITALSGYVTCVAMSSGRQCDQLSGGDGVICDGKLTGIISDLNKSECNSDLPRICAKISKFRGWIQNTVKELSKYPPKLSSPSFFIKNIAYLEWELKGKSTFNGISIILADNILLTNHGRNPDKEEGQGSAVYGVNGLVKSPTNRLYWNKAINYNNINNPKHEDIQLALLVLKNRIQILQNGIQTEIMPLPQNDSLAAAVCVVVGMNEEEILVQTKASIVSVDECRKQIPKLYDNAICIDLPPESAGVKTHCDLFATGSPLICNDTLAGVVSSSDNCEGEKPRLAASVYKHRQWITSTMKMYNNLSRKRFVRTFHYSFTFLFFTNLKYLNAYS</sequence>
<dbReference type="PANTHER" id="PTHR24276:SF96">
    <property type="entry name" value="PEPTIDASE S1 DOMAIN-CONTAINING PROTEIN"/>
    <property type="match status" value="1"/>
</dbReference>
<evidence type="ECO:0000256" key="2">
    <source>
        <dbReference type="ARBA" id="ARBA00022801"/>
    </source>
</evidence>
<dbReference type="PANTHER" id="PTHR24276">
    <property type="entry name" value="POLYSERASE-RELATED"/>
    <property type="match status" value="1"/>
</dbReference>
<keyword evidence="2" id="KW-0378">Hydrolase</keyword>
<feature type="domain" description="Peptidase S1" evidence="5">
    <location>
        <begin position="93"/>
        <end position="222"/>
    </location>
</feature>
<name>A0A1A9WY87_9MUSC</name>
<proteinExistence type="predicted"/>
<dbReference type="EnsemblMetazoa" id="GBRI037009-RA">
    <property type="protein sequence ID" value="GBRI037009-PA"/>
    <property type="gene ID" value="GBRI037009"/>
</dbReference>
<keyword evidence="7" id="KW-1185">Reference proteome</keyword>
<dbReference type="Pfam" id="PF00089">
    <property type="entry name" value="Trypsin"/>
    <property type="match status" value="2"/>
</dbReference>
<evidence type="ECO:0000256" key="1">
    <source>
        <dbReference type="ARBA" id="ARBA00022670"/>
    </source>
</evidence>
<dbReference type="VEuPathDB" id="VectorBase:GBRI037009"/>
<dbReference type="InterPro" id="IPR043504">
    <property type="entry name" value="Peptidase_S1_PA_chymotrypsin"/>
</dbReference>
<dbReference type="Proteomes" id="UP000091820">
    <property type="component" value="Unassembled WGS sequence"/>
</dbReference>
<evidence type="ECO:0000313" key="7">
    <source>
        <dbReference type="Proteomes" id="UP000091820"/>
    </source>
</evidence>
<dbReference type="GO" id="GO:0006508">
    <property type="term" value="P:proteolysis"/>
    <property type="evidence" value="ECO:0007669"/>
    <property type="project" value="UniProtKB-KW"/>
</dbReference>